<feature type="region of interest" description="Disordered" evidence="1">
    <location>
        <begin position="1"/>
        <end position="26"/>
    </location>
</feature>
<sequence>MGNQSTQLPCQSTTQMTSEAQPPQPILSTIQPHFSQLDQRTTGVPCATHLAPSTLMQEFLQRQADNMTHHRL</sequence>
<keyword evidence="3" id="KW-1185">Reference proteome</keyword>
<organism evidence="2 3">
    <name type="scientific">Branchiostoma lanceolatum</name>
    <name type="common">Common lancelet</name>
    <name type="synonym">Amphioxus lanceolatum</name>
    <dbReference type="NCBI Taxonomy" id="7740"/>
    <lineage>
        <taxon>Eukaryota</taxon>
        <taxon>Metazoa</taxon>
        <taxon>Chordata</taxon>
        <taxon>Cephalochordata</taxon>
        <taxon>Leptocardii</taxon>
        <taxon>Amphioxiformes</taxon>
        <taxon>Branchiostomatidae</taxon>
        <taxon>Branchiostoma</taxon>
    </lineage>
</organism>
<dbReference type="EMBL" id="OV696692">
    <property type="protein sequence ID" value="CAH1269874.1"/>
    <property type="molecule type" value="Genomic_DNA"/>
</dbReference>
<evidence type="ECO:0000313" key="2">
    <source>
        <dbReference type="EMBL" id="CAH1269874.1"/>
    </source>
</evidence>
<proteinExistence type="predicted"/>
<evidence type="ECO:0000313" key="3">
    <source>
        <dbReference type="Proteomes" id="UP000838412"/>
    </source>
</evidence>
<accession>A0A8K0A9G4</accession>
<gene>
    <name evidence="2" type="primary">Hypp4251</name>
    <name evidence="2" type="ORF">BLAG_LOCUS22373</name>
</gene>
<protein>
    <submittedName>
        <fullName evidence="2">Hypp4251 protein</fullName>
    </submittedName>
</protein>
<dbReference type="Proteomes" id="UP000838412">
    <property type="component" value="Chromosome 7"/>
</dbReference>
<name>A0A8K0A9G4_BRALA</name>
<dbReference type="AlphaFoldDB" id="A0A8K0A9G4"/>
<evidence type="ECO:0000256" key="1">
    <source>
        <dbReference type="SAM" id="MobiDB-lite"/>
    </source>
</evidence>
<reference evidence="2" key="1">
    <citation type="submission" date="2022-01" db="EMBL/GenBank/DDBJ databases">
        <authorList>
            <person name="Braso-Vives M."/>
        </authorList>
    </citation>
    <scope>NUCLEOTIDE SEQUENCE</scope>
</reference>